<evidence type="ECO:0000313" key="2">
    <source>
        <dbReference type="EMBL" id="KAK3354695.1"/>
    </source>
</evidence>
<organism evidence="2 3">
    <name type="scientific">Neurospora tetraspora</name>
    <dbReference type="NCBI Taxonomy" id="94610"/>
    <lineage>
        <taxon>Eukaryota</taxon>
        <taxon>Fungi</taxon>
        <taxon>Dikarya</taxon>
        <taxon>Ascomycota</taxon>
        <taxon>Pezizomycotina</taxon>
        <taxon>Sordariomycetes</taxon>
        <taxon>Sordariomycetidae</taxon>
        <taxon>Sordariales</taxon>
        <taxon>Sordariaceae</taxon>
        <taxon>Neurospora</taxon>
    </lineage>
</organism>
<dbReference type="AlphaFoldDB" id="A0AAE0MVQ4"/>
<reference evidence="2" key="2">
    <citation type="submission" date="2023-06" db="EMBL/GenBank/DDBJ databases">
        <authorList>
            <consortium name="Lawrence Berkeley National Laboratory"/>
            <person name="Haridas S."/>
            <person name="Hensen N."/>
            <person name="Bonometti L."/>
            <person name="Westerberg I."/>
            <person name="Brannstrom I.O."/>
            <person name="Guillou S."/>
            <person name="Cros-Aarteil S."/>
            <person name="Calhoun S."/>
            <person name="Kuo A."/>
            <person name="Mondo S."/>
            <person name="Pangilinan J."/>
            <person name="Riley R."/>
            <person name="Labutti K."/>
            <person name="Andreopoulos B."/>
            <person name="Lipzen A."/>
            <person name="Chen C."/>
            <person name="Yanf M."/>
            <person name="Daum C."/>
            <person name="Ng V."/>
            <person name="Clum A."/>
            <person name="Steindorff A."/>
            <person name="Ohm R."/>
            <person name="Martin F."/>
            <person name="Silar P."/>
            <person name="Natvig D."/>
            <person name="Lalanne C."/>
            <person name="Gautier V."/>
            <person name="Ament-Velasquez S.L."/>
            <person name="Kruys A."/>
            <person name="Hutchinson M.I."/>
            <person name="Powell A.J."/>
            <person name="Barry K."/>
            <person name="Miller A.N."/>
            <person name="Grigoriev I.V."/>
            <person name="Debuchy R."/>
            <person name="Gladieux P."/>
            <person name="Thoren M.H."/>
            <person name="Johannesson H."/>
        </authorList>
    </citation>
    <scope>NUCLEOTIDE SEQUENCE</scope>
    <source>
        <strain evidence="2">CBS 560.94</strain>
    </source>
</reference>
<sequence>MHTLTDIKHHQQNTTGLKTTCTSRAILQLLEPILIHLAPIRLPPQRFRGYISRADRETGLLPDGGTDHQHETGTRHEYVMRSIRVRELVLGRQEERREERRRREESLRSQLRQTQEFFSDLRLHGEMPEEQRNGSKIFPSHSFSQSQTAPQQLHASSFEPRSHPPSLATLFRGRR</sequence>
<feature type="region of interest" description="Disordered" evidence="1">
    <location>
        <begin position="130"/>
        <end position="175"/>
    </location>
</feature>
<evidence type="ECO:0000313" key="3">
    <source>
        <dbReference type="Proteomes" id="UP001278500"/>
    </source>
</evidence>
<keyword evidence="3" id="KW-1185">Reference proteome</keyword>
<reference evidence="2" key="1">
    <citation type="journal article" date="2023" name="Mol. Phylogenet. Evol.">
        <title>Genome-scale phylogeny and comparative genomics of the fungal order Sordariales.</title>
        <authorList>
            <person name="Hensen N."/>
            <person name="Bonometti L."/>
            <person name="Westerberg I."/>
            <person name="Brannstrom I.O."/>
            <person name="Guillou S."/>
            <person name="Cros-Aarteil S."/>
            <person name="Calhoun S."/>
            <person name="Haridas S."/>
            <person name="Kuo A."/>
            <person name="Mondo S."/>
            <person name="Pangilinan J."/>
            <person name="Riley R."/>
            <person name="LaButti K."/>
            <person name="Andreopoulos B."/>
            <person name="Lipzen A."/>
            <person name="Chen C."/>
            <person name="Yan M."/>
            <person name="Daum C."/>
            <person name="Ng V."/>
            <person name="Clum A."/>
            <person name="Steindorff A."/>
            <person name="Ohm R.A."/>
            <person name="Martin F."/>
            <person name="Silar P."/>
            <person name="Natvig D.O."/>
            <person name="Lalanne C."/>
            <person name="Gautier V."/>
            <person name="Ament-Velasquez S.L."/>
            <person name="Kruys A."/>
            <person name="Hutchinson M.I."/>
            <person name="Powell A.J."/>
            <person name="Barry K."/>
            <person name="Miller A.N."/>
            <person name="Grigoriev I.V."/>
            <person name="Debuchy R."/>
            <person name="Gladieux P."/>
            <person name="Hiltunen Thoren M."/>
            <person name="Johannesson H."/>
        </authorList>
    </citation>
    <scope>NUCLEOTIDE SEQUENCE</scope>
    <source>
        <strain evidence="2">CBS 560.94</strain>
    </source>
</reference>
<name>A0AAE0MVQ4_9PEZI</name>
<dbReference type="EMBL" id="JAUEPP010000001">
    <property type="protein sequence ID" value="KAK3354695.1"/>
    <property type="molecule type" value="Genomic_DNA"/>
</dbReference>
<gene>
    <name evidence="2" type="ORF">B0H65DRAFT_21341</name>
</gene>
<evidence type="ECO:0000256" key="1">
    <source>
        <dbReference type="SAM" id="MobiDB-lite"/>
    </source>
</evidence>
<proteinExistence type="predicted"/>
<comment type="caution">
    <text evidence="2">The sequence shown here is derived from an EMBL/GenBank/DDBJ whole genome shotgun (WGS) entry which is preliminary data.</text>
</comment>
<dbReference type="GeneID" id="87859119"/>
<protein>
    <submittedName>
        <fullName evidence="2">Uncharacterized protein</fullName>
    </submittedName>
</protein>
<feature type="compositionally biased region" description="Polar residues" evidence="1">
    <location>
        <begin position="141"/>
        <end position="155"/>
    </location>
</feature>
<dbReference type="RefSeq" id="XP_062686073.1">
    <property type="nucleotide sequence ID" value="XM_062821965.1"/>
</dbReference>
<accession>A0AAE0MVQ4</accession>
<dbReference type="Proteomes" id="UP001278500">
    <property type="component" value="Unassembled WGS sequence"/>
</dbReference>